<dbReference type="Gene3D" id="3.90.1340.10">
    <property type="entry name" value="Phage tail collar domain"/>
    <property type="match status" value="1"/>
</dbReference>
<reference evidence="2" key="1">
    <citation type="journal article" date="2014" name="Int. J. Syst. Evol. Microbiol.">
        <title>Complete genome sequence of Corynebacterium casei LMG S-19264T (=DSM 44701T), isolated from a smear-ripened cheese.</title>
        <authorList>
            <consortium name="US DOE Joint Genome Institute (JGI-PGF)"/>
            <person name="Walter F."/>
            <person name="Albersmeier A."/>
            <person name="Kalinowski J."/>
            <person name="Ruckert C."/>
        </authorList>
    </citation>
    <scope>NUCLEOTIDE SEQUENCE</scope>
    <source>
        <strain evidence="2">CGMCC 1.15725</strain>
    </source>
</reference>
<dbReference type="InterPro" id="IPR037053">
    <property type="entry name" value="Phage_tail_collar_dom_sf"/>
</dbReference>
<comment type="caution">
    <text evidence="2">The sequence shown here is derived from an EMBL/GenBank/DDBJ whole genome shotgun (WGS) entry which is preliminary data.</text>
</comment>
<dbReference type="InterPro" id="IPR011083">
    <property type="entry name" value="Phage_tail_collar_dom"/>
</dbReference>
<dbReference type="EMBL" id="BMJQ01000002">
    <property type="protein sequence ID" value="GGF06779.1"/>
    <property type="molecule type" value="Genomic_DNA"/>
</dbReference>
<evidence type="ECO:0000313" key="3">
    <source>
        <dbReference type="Proteomes" id="UP000646365"/>
    </source>
</evidence>
<name>A0A8J2YQE6_9PROT</name>
<keyword evidence="3" id="KW-1185">Reference proteome</keyword>
<accession>A0A8J2YQE6</accession>
<reference evidence="2" key="2">
    <citation type="submission" date="2020-09" db="EMBL/GenBank/DDBJ databases">
        <authorList>
            <person name="Sun Q."/>
            <person name="Zhou Y."/>
        </authorList>
    </citation>
    <scope>NUCLEOTIDE SEQUENCE</scope>
    <source>
        <strain evidence="2">CGMCC 1.15725</strain>
    </source>
</reference>
<organism evidence="2 3">
    <name type="scientific">Aliidongia dinghuensis</name>
    <dbReference type="NCBI Taxonomy" id="1867774"/>
    <lineage>
        <taxon>Bacteria</taxon>
        <taxon>Pseudomonadati</taxon>
        <taxon>Pseudomonadota</taxon>
        <taxon>Alphaproteobacteria</taxon>
        <taxon>Rhodospirillales</taxon>
        <taxon>Dongiaceae</taxon>
        <taxon>Aliidongia</taxon>
    </lineage>
</organism>
<proteinExistence type="predicted"/>
<evidence type="ECO:0000313" key="2">
    <source>
        <dbReference type="EMBL" id="GGF06779.1"/>
    </source>
</evidence>
<dbReference type="RefSeq" id="WP_189043181.1">
    <property type="nucleotide sequence ID" value="NZ_BMJQ01000002.1"/>
</dbReference>
<gene>
    <name evidence="2" type="ORF">GCM10011611_10330</name>
</gene>
<dbReference type="Proteomes" id="UP000646365">
    <property type="component" value="Unassembled WGS sequence"/>
</dbReference>
<protein>
    <submittedName>
        <fullName evidence="2">Microcystin dependent MdpB family protein</fullName>
    </submittedName>
</protein>
<dbReference type="SUPFAM" id="SSF88874">
    <property type="entry name" value="Receptor-binding domain of short tail fibre protein gp12"/>
    <property type="match status" value="1"/>
</dbReference>
<dbReference type="Pfam" id="PF07484">
    <property type="entry name" value="Collar"/>
    <property type="match status" value="1"/>
</dbReference>
<dbReference type="AlphaFoldDB" id="A0A8J2YQE6"/>
<evidence type="ECO:0000259" key="1">
    <source>
        <dbReference type="Pfam" id="PF07484"/>
    </source>
</evidence>
<sequence>MEAYLGEIRMFAGPYAPQGWALCDGSSLSVSGNEALYALIGTTWGGDTTNFKLPDLRGRLPIGQGQGTSLTARTIGQTGGGTQAALDASTLPAHTHAVMASTAAATSTEPGAALGLATTAYPGSSSSLQPLAYLPANTTGATKFVLGEQTISTMGGGGAHDNVMPSLSINYIICTQGIYPTQH</sequence>
<feature type="domain" description="Phage tail collar" evidence="1">
    <location>
        <begin position="6"/>
        <end position="61"/>
    </location>
</feature>